<feature type="compositionally biased region" description="Low complexity" evidence="1">
    <location>
        <begin position="203"/>
        <end position="213"/>
    </location>
</feature>
<organism evidence="2 3">
    <name type="scientific">Actinomycetospora aurantiaca</name>
    <dbReference type="NCBI Taxonomy" id="3129233"/>
    <lineage>
        <taxon>Bacteria</taxon>
        <taxon>Bacillati</taxon>
        <taxon>Actinomycetota</taxon>
        <taxon>Actinomycetes</taxon>
        <taxon>Pseudonocardiales</taxon>
        <taxon>Pseudonocardiaceae</taxon>
        <taxon>Actinomycetospora</taxon>
    </lineage>
</organism>
<name>A0ABU8MRI4_9PSEU</name>
<proteinExistence type="predicted"/>
<dbReference type="Proteomes" id="UP001385809">
    <property type="component" value="Unassembled WGS sequence"/>
</dbReference>
<dbReference type="EMBL" id="JBBEGN010000008">
    <property type="protein sequence ID" value="MEJ2869563.1"/>
    <property type="molecule type" value="Genomic_DNA"/>
</dbReference>
<sequence length="231" mass="23934">MASTDARGPGDEESGSRACHDLLVALAGRVPDRALWRLRDWLAAGADVALRTAVPRTLLRHRVGVTDTERALLREAVAAWRGSPRLVDAVLHAESVPEPTRSFGEPGVGAWDAADLVLRAVVPAAGDVGEVRRAWRTGGGRVVLVSAAGDLAALTGVVQRALRAHGEADPCVEVIGAGTPVTGYHRAALAGSDVLWRAGGVAPSADAPDAARLPDPRPGVPSSPPELVRHG</sequence>
<evidence type="ECO:0000313" key="3">
    <source>
        <dbReference type="Proteomes" id="UP001385809"/>
    </source>
</evidence>
<reference evidence="2 3" key="1">
    <citation type="submission" date="2024-03" db="EMBL/GenBank/DDBJ databases">
        <title>Actinomycetospora sp. OC33-EN08, a novel actinomycete isolated from wild orchid (Aerides multiflora).</title>
        <authorList>
            <person name="Suriyachadkun C."/>
        </authorList>
    </citation>
    <scope>NUCLEOTIDE SEQUENCE [LARGE SCALE GENOMIC DNA]</scope>
    <source>
        <strain evidence="2 3">OC33-EN08</strain>
    </source>
</reference>
<gene>
    <name evidence="2" type="ORF">WCD74_17435</name>
</gene>
<accession>A0ABU8MRI4</accession>
<dbReference type="RefSeq" id="WP_337696140.1">
    <property type="nucleotide sequence ID" value="NZ_JBBEGN010000008.1"/>
</dbReference>
<evidence type="ECO:0000313" key="2">
    <source>
        <dbReference type="EMBL" id="MEJ2869563.1"/>
    </source>
</evidence>
<protein>
    <submittedName>
        <fullName evidence="2">Uncharacterized protein</fullName>
    </submittedName>
</protein>
<evidence type="ECO:0000256" key="1">
    <source>
        <dbReference type="SAM" id="MobiDB-lite"/>
    </source>
</evidence>
<keyword evidence="3" id="KW-1185">Reference proteome</keyword>
<feature type="region of interest" description="Disordered" evidence="1">
    <location>
        <begin position="203"/>
        <end position="231"/>
    </location>
</feature>
<comment type="caution">
    <text evidence="2">The sequence shown here is derived from an EMBL/GenBank/DDBJ whole genome shotgun (WGS) entry which is preliminary data.</text>
</comment>